<dbReference type="PANTHER" id="PTHR14453:SF94">
    <property type="entry name" value="PROTEIN MONO-ADP-RIBOSYLTRANSFERASE PARP10"/>
    <property type="match status" value="1"/>
</dbReference>
<comment type="similarity">
    <text evidence="6">Belongs to the ARTD/PARP family.</text>
</comment>
<protein>
    <recommendedName>
        <fullName evidence="7">Poly [ADP-ribose] polymerase</fullName>
        <shortName evidence="7">PARP</shortName>
        <ecNumber evidence="7">2.4.2.-</ecNumber>
    </recommendedName>
</protein>
<dbReference type="Gene3D" id="3.90.228.10">
    <property type="match status" value="1"/>
</dbReference>
<feature type="domain" description="WWE" evidence="8">
    <location>
        <begin position="2"/>
        <end position="79"/>
    </location>
</feature>
<keyword evidence="4 7" id="KW-0520">NAD</keyword>
<evidence type="ECO:0000256" key="3">
    <source>
        <dbReference type="ARBA" id="ARBA00022679"/>
    </source>
</evidence>
<name>A0A3P8W3G3_CYNSE</name>
<dbReference type="Pfam" id="PF00644">
    <property type="entry name" value="PARP"/>
    <property type="match status" value="1"/>
</dbReference>
<dbReference type="Ensembl" id="ENSCSET00000021324.1">
    <property type="protein sequence ID" value="ENSCSEP00000021052.1"/>
    <property type="gene ID" value="ENSCSEG00000013448.1"/>
</dbReference>
<dbReference type="GO" id="GO:0003950">
    <property type="term" value="F:NAD+ poly-ADP-ribosyltransferase activity"/>
    <property type="evidence" value="ECO:0007669"/>
    <property type="project" value="UniProtKB-UniRule"/>
</dbReference>
<keyword evidence="2 7" id="KW-0328">Glycosyltransferase</keyword>
<dbReference type="Gene3D" id="3.30.720.50">
    <property type="match status" value="1"/>
</dbReference>
<dbReference type="STRING" id="244447.ENSCSEP00000021052"/>
<dbReference type="GO" id="GO:0010629">
    <property type="term" value="P:negative regulation of gene expression"/>
    <property type="evidence" value="ECO:0007669"/>
    <property type="project" value="TreeGrafter"/>
</dbReference>
<dbReference type="InterPro" id="IPR052056">
    <property type="entry name" value="Mono-ARTD/PARP"/>
</dbReference>
<dbReference type="GO" id="GO:1990404">
    <property type="term" value="F:NAD+-protein mono-ADP-ribosyltransferase activity"/>
    <property type="evidence" value="ECO:0007669"/>
    <property type="project" value="TreeGrafter"/>
</dbReference>
<dbReference type="AlphaFoldDB" id="A0A3P8W3G3"/>
<dbReference type="PROSITE" id="PS51059">
    <property type="entry name" value="PARP_CATALYTIC"/>
    <property type="match status" value="1"/>
</dbReference>
<evidence type="ECO:0000256" key="7">
    <source>
        <dbReference type="RuleBase" id="RU362114"/>
    </source>
</evidence>
<keyword evidence="3 7" id="KW-0808">Transferase</keyword>
<dbReference type="EC" id="2.4.2.-" evidence="7"/>
<evidence type="ECO:0000256" key="1">
    <source>
        <dbReference type="ARBA" id="ARBA00004123"/>
    </source>
</evidence>
<dbReference type="OMA" id="IPKICHI"/>
<comment type="subcellular location">
    <subcellularLocation>
        <location evidence="1">Nucleus</location>
    </subcellularLocation>
</comment>
<dbReference type="Pfam" id="PF02825">
    <property type="entry name" value="WWE"/>
    <property type="match status" value="1"/>
</dbReference>
<evidence type="ECO:0000313" key="11">
    <source>
        <dbReference type="Proteomes" id="UP000265120"/>
    </source>
</evidence>
<dbReference type="GO" id="GO:0070212">
    <property type="term" value="P:protein poly-ADP-ribosylation"/>
    <property type="evidence" value="ECO:0007669"/>
    <property type="project" value="TreeGrafter"/>
</dbReference>
<keyword evidence="11" id="KW-1185">Reference proteome</keyword>
<dbReference type="PANTHER" id="PTHR14453">
    <property type="entry name" value="PARP/ZINC FINGER CCCH TYPE DOMAIN CONTAINING PROTEIN"/>
    <property type="match status" value="1"/>
</dbReference>
<accession>A0A3P8W3G3</accession>
<organism evidence="10 11">
    <name type="scientific">Cynoglossus semilaevis</name>
    <name type="common">Tongue sole</name>
    <dbReference type="NCBI Taxonomy" id="244447"/>
    <lineage>
        <taxon>Eukaryota</taxon>
        <taxon>Metazoa</taxon>
        <taxon>Chordata</taxon>
        <taxon>Craniata</taxon>
        <taxon>Vertebrata</taxon>
        <taxon>Euteleostomi</taxon>
        <taxon>Actinopterygii</taxon>
        <taxon>Neopterygii</taxon>
        <taxon>Teleostei</taxon>
        <taxon>Neoteleostei</taxon>
        <taxon>Acanthomorphata</taxon>
        <taxon>Carangaria</taxon>
        <taxon>Pleuronectiformes</taxon>
        <taxon>Pleuronectoidei</taxon>
        <taxon>Cynoglossidae</taxon>
        <taxon>Cynoglossinae</taxon>
        <taxon>Cynoglossus</taxon>
    </lineage>
</organism>
<dbReference type="GO" id="GO:0005634">
    <property type="term" value="C:nucleus"/>
    <property type="evidence" value="ECO:0007669"/>
    <property type="project" value="UniProtKB-SubCell"/>
</dbReference>
<dbReference type="InterPro" id="IPR004170">
    <property type="entry name" value="WWE_dom"/>
</dbReference>
<dbReference type="Proteomes" id="UP000265120">
    <property type="component" value="Chromosome 18"/>
</dbReference>
<evidence type="ECO:0000256" key="6">
    <source>
        <dbReference type="ARBA" id="ARBA00024347"/>
    </source>
</evidence>
<dbReference type="GeneTree" id="ENSGT00940000162035"/>
<reference evidence="10" key="2">
    <citation type="submission" date="2025-08" db="UniProtKB">
        <authorList>
            <consortium name="Ensembl"/>
        </authorList>
    </citation>
    <scope>IDENTIFICATION</scope>
</reference>
<proteinExistence type="inferred from homology"/>
<evidence type="ECO:0000256" key="5">
    <source>
        <dbReference type="ARBA" id="ARBA00023242"/>
    </source>
</evidence>
<dbReference type="InterPro" id="IPR012317">
    <property type="entry name" value="Poly(ADP-ribose)pol_cat_dom"/>
</dbReference>
<reference evidence="10" key="3">
    <citation type="submission" date="2025-09" db="UniProtKB">
        <authorList>
            <consortium name="Ensembl"/>
        </authorList>
    </citation>
    <scope>IDENTIFICATION</scope>
</reference>
<dbReference type="SUPFAM" id="SSF117839">
    <property type="entry name" value="WWE domain"/>
    <property type="match status" value="1"/>
</dbReference>
<dbReference type="InterPro" id="IPR037197">
    <property type="entry name" value="WWE_dom_sf"/>
</dbReference>
<sequence>MEKSDSSQEILKTVQWVTQDPASSELTPYPPDVTVLIEQAWKLRREQVDVTLDNELYTVEFEKMQELNKESMKFVKVYRKLLEEGDLENLPGTEEISLVNVNQPRISQSVHPYYDLIPYHMTKTIAVEKLMNRLLYNQYKLKKASVLKRATYPEVERKLYHGTSEASVKEICVHGFNRSFSTVYGQGVYFAINSALSVQDQYSPPNSDGYKFIFVSRVLTGDFTIGCHTMKTAPLMQDSADEVPLRYDSVTDNLTNPTLFVIFNDTQAFPEYLITCQQIFK</sequence>
<reference evidence="10 11" key="1">
    <citation type="journal article" date="2014" name="Nat. Genet.">
        <title>Whole-genome sequence of a flatfish provides insights into ZW sex chromosome evolution and adaptation to a benthic lifestyle.</title>
        <authorList>
            <person name="Chen S."/>
            <person name="Zhang G."/>
            <person name="Shao C."/>
            <person name="Huang Q."/>
            <person name="Liu G."/>
            <person name="Zhang P."/>
            <person name="Song W."/>
            <person name="An N."/>
            <person name="Chalopin D."/>
            <person name="Volff J.N."/>
            <person name="Hong Y."/>
            <person name="Li Q."/>
            <person name="Sha Z."/>
            <person name="Zhou H."/>
            <person name="Xie M."/>
            <person name="Yu Q."/>
            <person name="Liu Y."/>
            <person name="Xiang H."/>
            <person name="Wang N."/>
            <person name="Wu K."/>
            <person name="Yang C."/>
            <person name="Zhou Q."/>
            <person name="Liao X."/>
            <person name="Yang L."/>
            <person name="Hu Q."/>
            <person name="Zhang J."/>
            <person name="Meng L."/>
            <person name="Jin L."/>
            <person name="Tian Y."/>
            <person name="Lian J."/>
            <person name="Yang J."/>
            <person name="Miao G."/>
            <person name="Liu S."/>
            <person name="Liang Z."/>
            <person name="Yan F."/>
            <person name="Li Y."/>
            <person name="Sun B."/>
            <person name="Zhang H."/>
            <person name="Zhang J."/>
            <person name="Zhu Y."/>
            <person name="Du M."/>
            <person name="Zhao Y."/>
            <person name="Schartl M."/>
            <person name="Tang Q."/>
            <person name="Wang J."/>
        </authorList>
    </citation>
    <scope>NUCLEOTIDE SEQUENCE</scope>
</reference>
<dbReference type="InParanoid" id="A0A3P8W3G3"/>
<dbReference type="GO" id="GO:0003714">
    <property type="term" value="F:transcription corepressor activity"/>
    <property type="evidence" value="ECO:0007669"/>
    <property type="project" value="TreeGrafter"/>
</dbReference>
<evidence type="ECO:0000256" key="4">
    <source>
        <dbReference type="ARBA" id="ARBA00023027"/>
    </source>
</evidence>
<keyword evidence="5" id="KW-0539">Nucleus</keyword>
<evidence type="ECO:0000256" key="2">
    <source>
        <dbReference type="ARBA" id="ARBA00022676"/>
    </source>
</evidence>
<dbReference type="GO" id="GO:0005737">
    <property type="term" value="C:cytoplasm"/>
    <property type="evidence" value="ECO:0007669"/>
    <property type="project" value="TreeGrafter"/>
</dbReference>
<dbReference type="SUPFAM" id="SSF56399">
    <property type="entry name" value="ADP-ribosylation"/>
    <property type="match status" value="1"/>
</dbReference>
<dbReference type="PROSITE" id="PS50918">
    <property type="entry name" value="WWE"/>
    <property type="match status" value="1"/>
</dbReference>
<feature type="domain" description="PARP catalytic" evidence="9">
    <location>
        <begin position="90"/>
        <end position="281"/>
    </location>
</feature>
<evidence type="ECO:0000313" key="10">
    <source>
        <dbReference type="Ensembl" id="ENSCSEP00000021052.1"/>
    </source>
</evidence>
<dbReference type="FunFam" id="3.90.228.10:FF:000008">
    <property type="entry name" value="Poly [ADP-ribose] polymerase"/>
    <property type="match status" value="1"/>
</dbReference>
<dbReference type="CDD" id="cd01439">
    <property type="entry name" value="TCCD_inducible_PARP_like"/>
    <property type="match status" value="1"/>
</dbReference>
<evidence type="ECO:0000259" key="8">
    <source>
        <dbReference type="PROSITE" id="PS50918"/>
    </source>
</evidence>
<evidence type="ECO:0000259" key="9">
    <source>
        <dbReference type="PROSITE" id="PS51059"/>
    </source>
</evidence>